<organism evidence="2">
    <name type="scientific">Glycine max</name>
    <name type="common">Soybean</name>
    <name type="synonym">Glycine hispida</name>
    <dbReference type="NCBI Taxonomy" id="3847"/>
    <lineage>
        <taxon>Eukaryota</taxon>
        <taxon>Viridiplantae</taxon>
        <taxon>Streptophyta</taxon>
        <taxon>Embryophyta</taxon>
        <taxon>Tracheophyta</taxon>
        <taxon>Spermatophyta</taxon>
        <taxon>Magnoliopsida</taxon>
        <taxon>eudicotyledons</taxon>
        <taxon>Gunneridae</taxon>
        <taxon>Pentapetalae</taxon>
        <taxon>rosids</taxon>
        <taxon>fabids</taxon>
        <taxon>Fabales</taxon>
        <taxon>Fabaceae</taxon>
        <taxon>Papilionoideae</taxon>
        <taxon>50 kb inversion clade</taxon>
        <taxon>NPAAA clade</taxon>
        <taxon>indigoferoid/millettioid clade</taxon>
        <taxon>Phaseoleae</taxon>
        <taxon>Glycine</taxon>
        <taxon>Glycine subgen. Soja</taxon>
    </lineage>
</organism>
<evidence type="ECO:0000313" key="3">
    <source>
        <dbReference type="Proteomes" id="UP000008827"/>
    </source>
</evidence>
<dbReference type="EnsemblPlants" id="KRH22030">
    <property type="protein sequence ID" value="KRH22030"/>
    <property type="gene ID" value="GLYMA_13G273400"/>
</dbReference>
<dbReference type="AlphaFoldDB" id="K7M296"/>
<protein>
    <submittedName>
        <fullName evidence="1 2">Uncharacterized protein</fullName>
    </submittedName>
</protein>
<dbReference type="PaxDb" id="3847-GLYMA13G34865.1"/>
<name>K7M296_SOYBN</name>
<evidence type="ECO:0000313" key="2">
    <source>
        <dbReference type="EnsemblPlants" id="KRH22030"/>
    </source>
</evidence>
<dbReference type="InParanoid" id="K7M296"/>
<dbReference type="Gramene" id="KRH22030">
    <property type="protein sequence ID" value="KRH22030"/>
    <property type="gene ID" value="GLYMA_13G273400"/>
</dbReference>
<dbReference type="EMBL" id="CM000846">
    <property type="protein sequence ID" value="KRH22030.1"/>
    <property type="molecule type" value="Genomic_DNA"/>
</dbReference>
<gene>
    <name evidence="1" type="ORF">GLYMA_13G273400</name>
</gene>
<evidence type="ECO:0000313" key="1">
    <source>
        <dbReference type="EMBL" id="KRH22030.1"/>
    </source>
</evidence>
<keyword evidence="3" id="KW-1185">Reference proteome</keyword>
<dbReference type="HOGENOM" id="CLU_2762851_0_0_1"/>
<proteinExistence type="predicted"/>
<reference evidence="1 2" key="1">
    <citation type="journal article" date="2010" name="Nature">
        <title>Genome sequence of the palaeopolyploid soybean.</title>
        <authorList>
            <person name="Schmutz J."/>
            <person name="Cannon S.B."/>
            <person name="Schlueter J."/>
            <person name="Ma J."/>
            <person name="Mitros T."/>
            <person name="Nelson W."/>
            <person name="Hyten D.L."/>
            <person name="Song Q."/>
            <person name="Thelen J.J."/>
            <person name="Cheng J."/>
            <person name="Xu D."/>
            <person name="Hellsten U."/>
            <person name="May G.D."/>
            <person name="Yu Y."/>
            <person name="Sakurai T."/>
            <person name="Umezawa T."/>
            <person name="Bhattacharyya M.K."/>
            <person name="Sandhu D."/>
            <person name="Valliyodan B."/>
            <person name="Lindquist E."/>
            <person name="Peto M."/>
            <person name="Grant D."/>
            <person name="Shu S."/>
            <person name="Goodstein D."/>
            <person name="Barry K."/>
            <person name="Futrell-Griggs M."/>
            <person name="Abernathy B."/>
            <person name="Du J."/>
            <person name="Tian Z."/>
            <person name="Zhu L."/>
            <person name="Gill N."/>
            <person name="Joshi T."/>
            <person name="Libault M."/>
            <person name="Sethuraman A."/>
            <person name="Zhang X.-C."/>
            <person name="Shinozaki K."/>
            <person name="Nguyen H.T."/>
            <person name="Wing R.A."/>
            <person name="Cregan P."/>
            <person name="Specht J."/>
            <person name="Grimwood J."/>
            <person name="Rokhsar D."/>
            <person name="Stacey G."/>
            <person name="Shoemaker R.C."/>
            <person name="Jackson S.A."/>
        </authorList>
    </citation>
    <scope>NUCLEOTIDE SEQUENCE [LARGE SCALE GENOMIC DNA]</scope>
    <source>
        <strain evidence="2">cv. Williams 82</strain>
        <tissue evidence="1">Callus</tissue>
    </source>
</reference>
<sequence length="70" mass="8280">MEKKNRILRRMGSFEWDRCEDPTARYQCIWSIDAGYSGMGMDACISSIYTSTLHPDKYKNNNDKLLFFFL</sequence>
<reference evidence="2" key="2">
    <citation type="submission" date="2018-02" db="UniProtKB">
        <authorList>
            <consortium name="EnsemblPlants"/>
        </authorList>
    </citation>
    <scope>IDENTIFICATION</scope>
    <source>
        <strain evidence="2">Williams 82</strain>
    </source>
</reference>
<accession>K7M296</accession>
<reference evidence="1" key="3">
    <citation type="submission" date="2018-07" db="EMBL/GenBank/DDBJ databases">
        <title>WGS assembly of Glycine max.</title>
        <authorList>
            <person name="Schmutz J."/>
            <person name="Cannon S."/>
            <person name="Schlueter J."/>
            <person name="Ma J."/>
            <person name="Mitros T."/>
            <person name="Nelson W."/>
            <person name="Hyten D."/>
            <person name="Song Q."/>
            <person name="Thelen J."/>
            <person name="Cheng J."/>
            <person name="Xu D."/>
            <person name="Hellsten U."/>
            <person name="May G."/>
            <person name="Yu Y."/>
            <person name="Sakurai T."/>
            <person name="Umezawa T."/>
            <person name="Bhattacharyya M."/>
            <person name="Sandhu D."/>
            <person name="Valliyodan B."/>
            <person name="Lindquist E."/>
            <person name="Peto M."/>
            <person name="Grant D."/>
            <person name="Shu S."/>
            <person name="Goodstein D."/>
            <person name="Barry K."/>
            <person name="Futrell-Griggs M."/>
            <person name="Abernathy B."/>
            <person name="Du J."/>
            <person name="Tian Z."/>
            <person name="Zhu L."/>
            <person name="Gill N."/>
            <person name="Joshi T."/>
            <person name="Libault M."/>
            <person name="Sethuraman A."/>
            <person name="Zhang X."/>
            <person name="Shinozaki K."/>
            <person name="Nguyen H."/>
            <person name="Wing R."/>
            <person name="Cregan P."/>
            <person name="Specht J."/>
            <person name="Grimwood J."/>
            <person name="Rokhsar D."/>
            <person name="Stacey G."/>
            <person name="Shoemaker R."/>
            <person name="Jackson S."/>
        </authorList>
    </citation>
    <scope>NUCLEOTIDE SEQUENCE</scope>
    <source>
        <tissue evidence="1">Callus</tissue>
    </source>
</reference>
<dbReference type="Proteomes" id="UP000008827">
    <property type="component" value="Chromosome 13"/>
</dbReference>